<dbReference type="RefSeq" id="WP_051163206.1">
    <property type="nucleotide sequence ID" value="NZ_JACHIT010000001.1"/>
</dbReference>
<accession>A0A7W9P9N2</accession>
<dbReference type="Gene3D" id="3.10.450.50">
    <property type="match status" value="1"/>
</dbReference>
<evidence type="ECO:0000259" key="1">
    <source>
        <dbReference type="Pfam" id="PF13577"/>
    </source>
</evidence>
<dbReference type="InterPro" id="IPR037401">
    <property type="entry name" value="SnoaL-like"/>
</dbReference>
<proteinExistence type="predicted"/>
<protein>
    <recommendedName>
        <fullName evidence="1">SnoaL-like domain-containing protein</fullName>
    </recommendedName>
</protein>
<keyword evidence="3" id="KW-1185">Reference proteome</keyword>
<name>A0A7W9P9N2_9NOCA</name>
<dbReference type="EMBL" id="JACHIT010000001">
    <property type="protein sequence ID" value="MBB5911920.1"/>
    <property type="molecule type" value="Genomic_DNA"/>
</dbReference>
<dbReference type="CDD" id="cd00531">
    <property type="entry name" value="NTF2_like"/>
    <property type="match status" value="1"/>
</dbReference>
<reference evidence="2 3" key="1">
    <citation type="submission" date="2020-08" db="EMBL/GenBank/DDBJ databases">
        <title>Sequencing the genomes of 1000 actinobacteria strains.</title>
        <authorList>
            <person name="Klenk H.-P."/>
        </authorList>
    </citation>
    <scope>NUCLEOTIDE SEQUENCE [LARGE SCALE GENOMIC DNA]</scope>
    <source>
        <strain evidence="2 3">DSM 43582</strain>
    </source>
</reference>
<dbReference type="SUPFAM" id="SSF54427">
    <property type="entry name" value="NTF2-like"/>
    <property type="match status" value="1"/>
</dbReference>
<dbReference type="Pfam" id="PF13577">
    <property type="entry name" value="SnoaL_4"/>
    <property type="match status" value="1"/>
</dbReference>
<organism evidence="2 3">
    <name type="scientific">Nocardia transvalensis</name>
    <dbReference type="NCBI Taxonomy" id="37333"/>
    <lineage>
        <taxon>Bacteria</taxon>
        <taxon>Bacillati</taxon>
        <taxon>Actinomycetota</taxon>
        <taxon>Actinomycetes</taxon>
        <taxon>Mycobacteriales</taxon>
        <taxon>Nocardiaceae</taxon>
        <taxon>Nocardia</taxon>
    </lineage>
</organism>
<gene>
    <name evidence="2" type="ORF">BJY24_000787</name>
</gene>
<dbReference type="Proteomes" id="UP000540412">
    <property type="component" value="Unassembled WGS sequence"/>
</dbReference>
<evidence type="ECO:0000313" key="2">
    <source>
        <dbReference type="EMBL" id="MBB5911920.1"/>
    </source>
</evidence>
<comment type="caution">
    <text evidence="2">The sequence shown here is derived from an EMBL/GenBank/DDBJ whole genome shotgun (WGS) entry which is preliminary data.</text>
</comment>
<sequence length="145" mass="15873">MTTTDPASLVAAHELSQAKARYCLALDTKDWEGFAGLLCAEAEFDVSDGGTGVAPIVGREAVVEMIRTSLSGARTAHQVHTPLIEIDGDTATVVWAMHDRVLWDNGTSLSGYGHYHERWIRRDSAWQLAALRLTRLIVELSRPGD</sequence>
<feature type="domain" description="SnoaL-like" evidence="1">
    <location>
        <begin position="11"/>
        <end position="131"/>
    </location>
</feature>
<dbReference type="AlphaFoldDB" id="A0A7W9P9N2"/>
<dbReference type="InterPro" id="IPR032710">
    <property type="entry name" value="NTF2-like_dom_sf"/>
</dbReference>
<evidence type="ECO:0000313" key="3">
    <source>
        <dbReference type="Proteomes" id="UP000540412"/>
    </source>
</evidence>